<keyword evidence="2 3" id="KW-0812">Transmembrane</keyword>
<dbReference type="EMBL" id="GG662865">
    <property type="protein sequence ID" value="EAR85992.2"/>
    <property type="molecule type" value="Genomic_DNA"/>
</dbReference>
<evidence type="ECO:0000313" key="4">
    <source>
        <dbReference type="Proteomes" id="UP000009168"/>
    </source>
</evidence>
<accession>Q22L25</accession>
<dbReference type="PANTHER" id="PTHR31398:SF0">
    <property type="entry name" value="MEIOTIC NUCLEAR DIVISION PROTEIN 1 HOMOLOG"/>
    <property type="match status" value="1"/>
</dbReference>
<evidence type="ECO:0000256" key="1">
    <source>
        <dbReference type="SAM" id="Coils"/>
    </source>
</evidence>
<reference evidence="4" key="1">
    <citation type="journal article" date="2006" name="PLoS Biol.">
        <title>Macronuclear genome sequence of the ciliate Tetrahymena thermophila, a model eukaryote.</title>
        <authorList>
            <person name="Eisen J.A."/>
            <person name="Coyne R.S."/>
            <person name="Wu M."/>
            <person name="Wu D."/>
            <person name="Thiagarajan M."/>
            <person name="Wortman J.R."/>
            <person name="Badger J.H."/>
            <person name="Ren Q."/>
            <person name="Amedeo P."/>
            <person name="Jones K.M."/>
            <person name="Tallon L.J."/>
            <person name="Delcher A.L."/>
            <person name="Salzberg S.L."/>
            <person name="Silva J.C."/>
            <person name="Haas B.J."/>
            <person name="Majoros W.H."/>
            <person name="Farzad M."/>
            <person name="Carlton J.M."/>
            <person name="Smith R.K. Jr."/>
            <person name="Garg J."/>
            <person name="Pearlman R.E."/>
            <person name="Karrer K.M."/>
            <person name="Sun L."/>
            <person name="Manning G."/>
            <person name="Elde N.C."/>
            <person name="Turkewitz A.P."/>
            <person name="Asai D.J."/>
            <person name="Wilkes D.E."/>
            <person name="Wang Y."/>
            <person name="Cai H."/>
            <person name="Collins K."/>
            <person name="Stewart B.A."/>
            <person name="Lee S.R."/>
            <person name="Wilamowska K."/>
            <person name="Weinberg Z."/>
            <person name="Ruzzo W.L."/>
            <person name="Wloga D."/>
            <person name="Gaertig J."/>
            <person name="Frankel J."/>
            <person name="Tsao C.-C."/>
            <person name="Gorovsky M.A."/>
            <person name="Keeling P.J."/>
            <person name="Waller R.F."/>
            <person name="Patron N.J."/>
            <person name="Cherry J.M."/>
            <person name="Stover N.A."/>
            <person name="Krieger C.J."/>
            <person name="del Toro C."/>
            <person name="Ryder H.F."/>
            <person name="Williamson S.C."/>
            <person name="Barbeau R.A."/>
            <person name="Hamilton E.P."/>
            <person name="Orias E."/>
        </authorList>
    </citation>
    <scope>NUCLEOTIDE SEQUENCE [LARGE SCALE GENOMIC DNA]</scope>
    <source>
        <strain evidence="4">SB210</strain>
    </source>
</reference>
<proteinExistence type="predicted"/>
<dbReference type="GeneID" id="7835868"/>
<keyword evidence="1" id="KW-0175">Coiled coil</keyword>
<dbReference type="HOGENOM" id="CLU_250993_0_0_1"/>
<feature type="coiled-coil region" evidence="1">
    <location>
        <begin position="565"/>
        <end position="595"/>
    </location>
</feature>
<dbReference type="RefSeq" id="XP_976587.2">
    <property type="nucleotide sequence ID" value="XM_971494.2"/>
</dbReference>
<organism evidence="3 4">
    <name type="scientific">Tetrahymena thermophila (strain SB210)</name>
    <dbReference type="NCBI Taxonomy" id="312017"/>
    <lineage>
        <taxon>Eukaryota</taxon>
        <taxon>Sar</taxon>
        <taxon>Alveolata</taxon>
        <taxon>Ciliophora</taxon>
        <taxon>Intramacronucleata</taxon>
        <taxon>Oligohymenophorea</taxon>
        <taxon>Hymenostomatida</taxon>
        <taxon>Tetrahymenina</taxon>
        <taxon>Tetrahymenidae</taxon>
        <taxon>Tetrahymena</taxon>
    </lineage>
</organism>
<dbReference type="Proteomes" id="UP000009168">
    <property type="component" value="Unassembled WGS sequence"/>
</dbReference>
<sequence length="725" mass="85361">MKVLQNFQNIDLFGTQIGIQYNKRHSFNTKLGGFITFGLSAILILYIANIVQVYFSHSQVSVIQEIQNIPNSKQFNLSANNFSFMVGVTDVYYNQFIDDSVYTLTVKQNIQQKLLNQTTGKYYTQQKTNNLKLQRCTENHFQIQSTQDFFLQQDYTNFFCLSLDEQLQLQGIYNSEIFKQIEIEVRSCSGNNCADPTYISKKLNNCYFQVYFINKNVKTTDLNNPFDPIGRSVFYIAGTGFSKTINLYFAQNIISTDTGIVMEDTQEQTDLTFSSDREQVVSQNGNRLFLLQMSLDPNKQIKYTRKYLTISQGLSQIGGIYNILFAIGCFICMPYAQLQYKRNLMNKVFGFEYSDFEQQKQQNKEEGENNKNNKDVLETLEQRGIYTNYEKDSIQVGIKDKVQQLTDLEEQHTNQNEQKTMQNSARNRQKSLNFTEKYARLSINQKQKENDKDLKRFFKQTFEQLRIKSCDYFGYYLSFFTCRRQKRSEVIDYGLQKLYNHLDIVYILNKLIEFEKLKKLLLNENQLRLFDYIPKPIIKVNKNTNQIIQTDQNDSSNAGIFYEDKRTLIQKAEDAQEAYNNIINQSQQNTELNQKLINLLHPKLIELFKLQSFDRSDFLKDKSPYSRFKKSQFMITSYDTDRNFFHSTQRCKNEYSQVLNTLQPGRAQIKDIQTITPCQQDTNDLNGDNEYEIYQIPVIDTYSKYLRNQEKMIQNKRTLNLNENQ</sequence>
<evidence type="ECO:0000256" key="2">
    <source>
        <dbReference type="SAM" id="Phobius"/>
    </source>
</evidence>
<protein>
    <submittedName>
        <fullName evidence="3">Transmembrane protein, putative</fullName>
    </submittedName>
</protein>
<keyword evidence="2" id="KW-0472">Membrane</keyword>
<dbReference type="GO" id="GO:0005634">
    <property type="term" value="C:nucleus"/>
    <property type="evidence" value="ECO:0007669"/>
    <property type="project" value="TreeGrafter"/>
</dbReference>
<dbReference type="PANTHER" id="PTHR31398">
    <property type="entry name" value="MEIOTIC NUCLEAR DIVISION PROTEIN 1 HOMOLOG"/>
    <property type="match status" value="1"/>
</dbReference>
<gene>
    <name evidence="3" type="ORF">TTHERM_01013280</name>
</gene>
<keyword evidence="4" id="KW-1185">Reference proteome</keyword>
<feature type="transmembrane region" description="Helical" evidence="2">
    <location>
        <begin position="31"/>
        <end position="55"/>
    </location>
</feature>
<keyword evidence="2" id="KW-1133">Transmembrane helix</keyword>
<dbReference type="AlphaFoldDB" id="Q22L25"/>
<evidence type="ECO:0000313" key="3">
    <source>
        <dbReference type="EMBL" id="EAR85992.2"/>
    </source>
</evidence>
<dbReference type="KEGG" id="tet:TTHERM_01013280"/>
<feature type="coiled-coil region" evidence="1">
    <location>
        <begin position="363"/>
        <end position="418"/>
    </location>
</feature>
<dbReference type="InParanoid" id="Q22L25"/>
<dbReference type="OrthoDB" id="292811at2759"/>
<dbReference type="GO" id="GO:0007131">
    <property type="term" value="P:reciprocal meiotic recombination"/>
    <property type="evidence" value="ECO:0007669"/>
    <property type="project" value="TreeGrafter"/>
</dbReference>
<name>Q22L25_TETTS</name>